<gene>
    <name evidence="2" type="ORF">M9Y10_027407</name>
</gene>
<accession>A0ABR2H4Q2</accession>
<evidence type="ECO:0000313" key="3">
    <source>
        <dbReference type="Proteomes" id="UP001470230"/>
    </source>
</evidence>
<name>A0ABR2H4Q2_9EUKA</name>
<organism evidence="2 3">
    <name type="scientific">Tritrichomonas musculus</name>
    <dbReference type="NCBI Taxonomy" id="1915356"/>
    <lineage>
        <taxon>Eukaryota</taxon>
        <taxon>Metamonada</taxon>
        <taxon>Parabasalia</taxon>
        <taxon>Tritrichomonadida</taxon>
        <taxon>Tritrichomonadidae</taxon>
        <taxon>Tritrichomonas</taxon>
    </lineage>
</organism>
<keyword evidence="3" id="KW-1185">Reference proteome</keyword>
<reference evidence="2 3" key="1">
    <citation type="submission" date="2024-04" db="EMBL/GenBank/DDBJ databases">
        <title>Tritrichomonas musculus Genome.</title>
        <authorList>
            <person name="Alves-Ferreira E."/>
            <person name="Grigg M."/>
            <person name="Lorenzi H."/>
            <person name="Galac M."/>
        </authorList>
    </citation>
    <scope>NUCLEOTIDE SEQUENCE [LARGE SCALE GENOMIC DNA]</scope>
    <source>
        <strain evidence="2 3">EAF2021</strain>
    </source>
</reference>
<dbReference type="Proteomes" id="UP001470230">
    <property type="component" value="Unassembled WGS sequence"/>
</dbReference>
<protein>
    <submittedName>
        <fullName evidence="2">Uncharacterized protein</fullName>
    </submittedName>
</protein>
<evidence type="ECO:0000256" key="1">
    <source>
        <dbReference type="SAM" id="Phobius"/>
    </source>
</evidence>
<evidence type="ECO:0000313" key="2">
    <source>
        <dbReference type="EMBL" id="KAK8841207.1"/>
    </source>
</evidence>
<keyword evidence="1" id="KW-0812">Transmembrane</keyword>
<keyword evidence="1" id="KW-0472">Membrane</keyword>
<dbReference type="Gene3D" id="3.90.550.50">
    <property type="match status" value="1"/>
</dbReference>
<feature type="transmembrane region" description="Helical" evidence="1">
    <location>
        <begin position="12"/>
        <end position="33"/>
    </location>
</feature>
<dbReference type="EMBL" id="JAPFFF010000042">
    <property type="protein sequence ID" value="KAK8841207.1"/>
    <property type="molecule type" value="Genomic_DNA"/>
</dbReference>
<keyword evidence="1" id="KW-1133">Transmembrane helix</keyword>
<sequence length="393" mass="45526">MYGYNSDKISKIALLSLSIVFVGFSTLFAFYSIHKINLSYFVRTITTSQEEKKISCQTPALKKAPPFDPNVKPLIVICLHTFSGTFNRIETIKSAWASHPLIKDGTIEIEAVTAKPIENTKSTVKQVIVGCNEERIFTTCRFQRAYEEFLKEHPNVPWMFSADDDTWIDLDNLNTYLHNLMEVHNPMTELVFKGHANLEKTILYFLHGGCGWLISNGFLRFSINNNINLNDYLPYSRYRQPDTAQAIILRHIFKNESDWDEYAFQGFECKNCPVPAYVAAKWESLPSCDTENNKIYGRLNKIISFHTIGLKDNNFLLANSIKTVPDWVLYYRDHVPQSMELCKPEKTNDESKLNIDDYSLQTLKKKEVIYKPEDVTLPLIDFKTYRDEHRPQD</sequence>
<comment type="caution">
    <text evidence="2">The sequence shown here is derived from an EMBL/GenBank/DDBJ whole genome shotgun (WGS) entry which is preliminary data.</text>
</comment>
<proteinExistence type="predicted"/>